<name>A0A0C3BPI8_SERVB</name>
<dbReference type="EMBL" id="KN824277">
    <property type="protein sequence ID" value="KIM34009.1"/>
    <property type="molecule type" value="Genomic_DNA"/>
</dbReference>
<proteinExistence type="predicted"/>
<sequence>MADTAVAPVTSIELHEAMVCAEHREEICDMCNVDYRQENDEFFGFTPADRTALTIPALGGLKDGVWSCKKHTNTECTQCFNWKKQLNKLHKEAKKAGK</sequence>
<dbReference type="AlphaFoldDB" id="A0A0C3BPI8"/>
<keyword evidence="2" id="KW-1185">Reference proteome</keyword>
<dbReference type="OrthoDB" id="2533496at2759"/>
<accession>A0A0C3BPI8</accession>
<protein>
    <submittedName>
        <fullName evidence="1">Uncharacterized protein</fullName>
    </submittedName>
</protein>
<reference evidence="2" key="2">
    <citation type="submission" date="2015-01" db="EMBL/GenBank/DDBJ databases">
        <title>Evolutionary Origins and Diversification of the Mycorrhizal Mutualists.</title>
        <authorList>
            <consortium name="DOE Joint Genome Institute"/>
            <consortium name="Mycorrhizal Genomics Consortium"/>
            <person name="Kohler A."/>
            <person name="Kuo A."/>
            <person name="Nagy L.G."/>
            <person name="Floudas D."/>
            <person name="Copeland A."/>
            <person name="Barry K.W."/>
            <person name="Cichocki N."/>
            <person name="Veneault-Fourrey C."/>
            <person name="LaButti K."/>
            <person name="Lindquist E.A."/>
            <person name="Lipzen A."/>
            <person name="Lundell T."/>
            <person name="Morin E."/>
            <person name="Murat C."/>
            <person name="Riley R."/>
            <person name="Ohm R."/>
            <person name="Sun H."/>
            <person name="Tunlid A."/>
            <person name="Henrissat B."/>
            <person name="Grigoriev I.V."/>
            <person name="Hibbett D.S."/>
            <person name="Martin F."/>
        </authorList>
    </citation>
    <scope>NUCLEOTIDE SEQUENCE [LARGE SCALE GENOMIC DNA]</scope>
    <source>
        <strain evidence="2">MAFF 305830</strain>
    </source>
</reference>
<evidence type="ECO:0000313" key="2">
    <source>
        <dbReference type="Proteomes" id="UP000054097"/>
    </source>
</evidence>
<dbReference type="HOGENOM" id="CLU_145565_1_0_1"/>
<reference evidence="1 2" key="1">
    <citation type="submission" date="2014-04" db="EMBL/GenBank/DDBJ databases">
        <authorList>
            <consortium name="DOE Joint Genome Institute"/>
            <person name="Kuo A."/>
            <person name="Zuccaro A."/>
            <person name="Kohler A."/>
            <person name="Nagy L.G."/>
            <person name="Floudas D."/>
            <person name="Copeland A."/>
            <person name="Barry K.W."/>
            <person name="Cichocki N."/>
            <person name="Veneault-Fourrey C."/>
            <person name="LaButti K."/>
            <person name="Lindquist E.A."/>
            <person name="Lipzen A."/>
            <person name="Lundell T."/>
            <person name="Morin E."/>
            <person name="Murat C."/>
            <person name="Sun H."/>
            <person name="Tunlid A."/>
            <person name="Henrissat B."/>
            <person name="Grigoriev I.V."/>
            <person name="Hibbett D.S."/>
            <person name="Martin F."/>
            <person name="Nordberg H.P."/>
            <person name="Cantor M.N."/>
            <person name="Hua S.X."/>
        </authorList>
    </citation>
    <scope>NUCLEOTIDE SEQUENCE [LARGE SCALE GENOMIC DNA]</scope>
    <source>
        <strain evidence="1 2">MAFF 305830</strain>
    </source>
</reference>
<evidence type="ECO:0000313" key="1">
    <source>
        <dbReference type="EMBL" id="KIM34009.1"/>
    </source>
</evidence>
<organism evidence="1 2">
    <name type="scientific">Serendipita vermifera MAFF 305830</name>
    <dbReference type="NCBI Taxonomy" id="933852"/>
    <lineage>
        <taxon>Eukaryota</taxon>
        <taxon>Fungi</taxon>
        <taxon>Dikarya</taxon>
        <taxon>Basidiomycota</taxon>
        <taxon>Agaricomycotina</taxon>
        <taxon>Agaricomycetes</taxon>
        <taxon>Sebacinales</taxon>
        <taxon>Serendipitaceae</taxon>
        <taxon>Serendipita</taxon>
    </lineage>
</organism>
<dbReference type="Proteomes" id="UP000054097">
    <property type="component" value="Unassembled WGS sequence"/>
</dbReference>
<gene>
    <name evidence="1" type="ORF">M408DRAFT_325551</name>
</gene>